<dbReference type="InParanoid" id="A0A0D2X374"/>
<sequence>MDFIVDADANSAAADVIVFVREAIERLPQLRESLLNQLLDSFHMIRTPVVSGAALWIAGEYAHSLKQVQQAMSEIQRAIGELPIVESEARAAAALAAGEFEAAAPSSAEAPSLSAPMPAKRLVAADGTYITQSALSQARPSASAGPVGSRSDKPALRAMYLDGDYSTAPILASTLVKLALRARELAAAEPNGVPVSNAFSAQCMLILASILHLGRSGLATAEIDDDVHERLMVCVRVLADPDDPILAGIFRRDCHHAFLEMLQAQRQREEEAKVADSKNKKAAIQADDMIEFRQLKPKGASDLGSTEDEFEVSLQRAKGASDGASAEGESSASAVDMTKLSRVFQLTGFSDPIYAEAYVNINQYDIVLDVLVVNQTNDTLQNLTIELTTMSDLKLGEKPSTHTIRPHDFCTIRASIKVSSTDTGTIFGNVVYDIAGSAAADRNCVVLNDIHVDIMDYIVPTSCSDEEFRSMWATFDWENSLPVLTGLTSLTDYLHYFEKITNMKTLTTDAALMSDSGILVANLAAKSLFGEDALANLSIELTGEGRIVGRVRIRSRTQGIAVALGKKFTLSQSSVPLPPSKPAAPAEVAAENDGETAE</sequence>
<evidence type="ECO:0000256" key="4">
    <source>
        <dbReference type="ARBA" id="ARBA00022490"/>
    </source>
</evidence>
<keyword evidence="5" id="KW-0677">Repeat</keyword>
<dbReference type="GO" id="GO:0006886">
    <property type="term" value="P:intracellular protein transport"/>
    <property type="evidence" value="ECO:0007669"/>
    <property type="project" value="InterPro"/>
</dbReference>
<evidence type="ECO:0000256" key="11">
    <source>
        <dbReference type="SAM" id="MobiDB-lite"/>
    </source>
</evidence>
<evidence type="ECO:0000313" key="15">
    <source>
        <dbReference type="EMBL" id="KJE93814.1"/>
    </source>
</evidence>
<feature type="domain" description="Coatomer beta subunit appendage platform" evidence="14">
    <location>
        <begin position="441"/>
        <end position="567"/>
    </location>
</feature>
<dbReference type="PANTHER" id="PTHR10635:SF0">
    <property type="entry name" value="COATOMER SUBUNIT BETA"/>
    <property type="match status" value="1"/>
</dbReference>
<name>A0A0D2X374_CAPO3</name>
<evidence type="ECO:0000256" key="1">
    <source>
        <dbReference type="ARBA" id="ARBA00004255"/>
    </source>
</evidence>
<evidence type="ECO:0000256" key="2">
    <source>
        <dbReference type="ARBA" id="ARBA00004347"/>
    </source>
</evidence>
<dbReference type="Pfam" id="PF07718">
    <property type="entry name" value="Coatamer_beta_C"/>
    <property type="match status" value="1"/>
</dbReference>
<evidence type="ECO:0000256" key="7">
    <source>
        <dbReference type="ARBA" id="ARBA00022927"/>
    </source>
</evidence>
<dbReference type="AlphaFoldDB" id="A0A0D2X374"/>
<feature type="region of interest" description="Disordered" evidence="11">
    <location>
        <begin position="298"/>
        <end position="332"/>
    </location>
</feature>
<dbReference type="FunCoup" id="A0A0D2X374">
    <property type="interactions" value="619"/>
</dbReference>
<keyword evidence="6" id="KW-0931">ER-Golgi transport</keyword>
<reference evidence="16" key="1">
    <citation type="submission" date="2011-02" db="EMBL/GenBank/DDBJ databases">
        <title>The Genome Sequence of Capsaspora owczarzaki ATCC 30864.</title>
        <authorList>
            <person name="Russ C."/>
            <person name="Cuomo C."/>
            <person name="Burger G."/>
            <person name="Gray M.W."/>
            <person name="Holland P.W.H."/>
            <person name="King N."/>
            <person name="Lang F.B.F."/>
            <person name="Roger A.J."/>
            <person name="Ruiz-Trillo I."/>
            <person name="Young S.K."/>
            <person name="Zeng Q."/>
            <person name="Gargeya S."/>
            <person name="Alvarado L."/>
            <person name="Berlin A."/>
            <person name="Chapman S.B."/>
            <person name="Chen Z."/>
            <person name="Freedman E."/>
            <person name="Gellesch M."/>
            <person name="Goldberg J."/>
            <person name="Griggs A."/>
            <person name="Gujja S."/>
            <person name="Heilman E."/>
            <person name="Heiman D."/>
            <person name="Howarth C."/>
            <person name="Mehta T."/>
            <person name="Neiman D."/>
            <person name="Pearson M."/>
            <person name="Roberts A."/>
            <person name="Saif S."/>
            <person name="Shea T."/>
            <person name="Shenoy N."/>
            <person name="Sisk P."/>
            <person name="Stolte C."/>
            <person name="Sykes S."/>
            <person name="White J."/>
            <person name="Yandava C."/>
            <person name="Haas B."/>
            <person name="Nusbaum C."/>
            <person name="Birren B."/>
        </authorList>
    </citation>
    <scope>NUCLEOTIDE SEQUENCE</scope>
    <source>
        <strain evidence="16">ATCC 30864</strain>
    </source>
</reference>
<dbReference type="PhylomeDB" id="A0A0D2X374"/>
<evidence type="ECO:0000256" key="5">
    <source>
        <dbReference type="ARBA" id="ARBA00022737"/>
    </source>
</evidence>
<accession>A0A0D2X374</accession>
<keyword evidence="4" id="KW-0963">Cytoplasm</keyword>
<dbReference type="Pfam" id="PF01602">
    <property type="entry name" value="Adaptin_N"/>
    <property type="match status" value="1"/>
</dbReference>
<keyword evidence="10" id="KW-0968">Cytoplasmic vesicle</keyword>
<keyword evidence="3" id="KW-0813">Transport</keyword>
<dbReference type="EMBL" id="KE346366">
    <property type="protein sequence ID" value="KJE93814.1"/>
    <property type="molecule type" value="Genomic_DNA"/>
</dbReference>
<dbReference type="Gene3D" id="1.25.10.10">
    <property type="entry name" value="Leucine-rich Repeat Variant"/>
    <property type="match status" value="1"/>
</dbReference>
<dbReference type="PANTHER" id="PTHR10635">
    <property type="entry name" value="COATOMER SUBUNIT BETA"/>
    <property type="match status" value="1"/>
</dbReference>
<keyword evidence="9" id="KW-0472">Membrane</keyword>
<dbReference type="STRING" id="595528.A0A0D2X374"/>
<evidence type="ECO:0000256" key="10">
    <source>
        <dbReference type="ARBA" id="ARBA00023329"/>
    </source>
</evidence>
<evidence type="ECO:0000256" key="9">
    <source>
        <dbReference type="ARBA" id="ARBA00023136"/>
    </source>
</evidence>
<dbReference type="Pfam" id="PF14806">
    <property type="entry name" value="Coatomer_b_Cpla"/>
    <property type="match status" value="1"/>
</dbReference>
<evidence type="ECO:0000259" key="12">
    <source>
        <dbReference type="Pfam" id="PF01602"/>
    </source>
</evidence>
<protein>
    <recommendedName>
        <fullName evidence="17">Coatomer subunit beta</fullName>
    </recommendedName>
</protein>
<feature type="domain" description="Coatomer beta subunit C-terminal" evidence="13">
    <location>
        <begin position="286"/>
        <end position="433"/>
    </location>
</feature>
<dbReference type="GO" id="GO:0000139">
    <property type="term" value="C:Golgi membrane"/>
    <property type="evidence" value="ECO:0007669"/>
    <property type="project" value="UniProtKB-SubCell"/>
</dbReference>
<keyword evidence="7" id="KW-0653">Protein transport</keyword>
<feature type="domain" description="Clathrin/coatomer adaptor adaptin-like N-terminal" evidence="12">
    <location>
        <begin position="4"/>
        <end position="121"/>
    </location>
</feature>
<dbReference type="InterPro" id="IPR016460">
    <property type="entry name" value="COPB1"/>
</dbReference>
<evidence type="ECO:0000256" key="6">
    <source>
        <dbReference type="ARBA" id="ARBA00022892"/>
    </source>
</evidence>
<dbReference type="eggNOG" id="KOG1058">
    <property type="taxonomic scope" value="Eukaryota"/>
</dbReference>
<gene>
    <name evidence="15" type="ORF">CAOG_008795</name>
</gene>
<comment type="subcellular location">
    <subcellularLocation>
        <location evidence="2">Cytoplasmic vesicle</location>
        <location evidence="2">COPI-coated vesicle membrane</location>
        <topology evidence="2">Peripheral membrane protein</topology>
        <orientation evidence="2">Cytoplasmic side</orientation>
    </subcellularLocation>
    <subcellularLocation>
        <location evidence="1">Golgi apparatus membrane</location>
        <topology evidence="1">Peripheral membrane protein</topology>
        <orientation evidence="1">Cytoplasmic side</orientation>
    </subcellularLocation>
</comment>
<evidence type="ECO:0000259" key="14">
    <source>
        <dbReference type="Pfam" id="PF14806"/>
    </source>
</evidence>
<dbReference type="InterPro" id="IPR011989">
    <property type="entry name" value="ARM-like"/>
</dbReference>
<dbReference type="GO" id="GO:0006888">
    <property type="term" value="P:endoplasmic reticulum to Golgi vesicle-mediated transport"/>
    <property type="evidence" value="ECO:0007669"/>
    <property type="project" value="TreeGrafter"/>
</dbReference>
<dbReference type="GO" id="GO:0005198">
    <property type="term" value="F:structural molecule activity"/>
    <property type="evidence" value="ECO:0007669"/>
    <property type="project" value="InterPro"/>
</dbReference>
<dbReference type="OrthoDB" id="10261439at2759"/>
<proteinExistence type="predicted"/>
<evidence type="ECO:0000256" key="8">
    <source>
        <dbReference type="ARBA" id="ARBA00023034"/>
    </source>
</evidence>
<keyword evidence="8" id="KW-0333">Golgi apparatus</keyword>
<dbReference type="GO" id="GO:0006891">
    <property type="term" value="P:intra-Golgi vesicle-mediated transport"/>
    <property type="evidence" value="ECO:0007669"/>
    <property type="project" value="TreeGrafter"/>
</dbReference>
<evidence type="ECO:0000259" key="13">
    <source>
        <dbReference type="Pfam" id="PF07718"/>
    </source>
</evidence>
<keyword evidence="16" id="KW-1185">Reference proteome</keyword>
<evidence type="ECO:0000256" key="3">
    <source>
        <dbReference type="ARBA" id="ARBA00022448"/>
    </source>
</evidence>
<evidence type="ECO:0000313" key="16">
    <source>
        <dbReference type="Proteomes" id="UP000008743"/>
    </source>
</evidence>
<organism evidence="15 16">
    <name type="scientific">Capsaspora owczarzaki (strain ATCC 30864)</name>
    <dbReference type="NCBI Taxonomy" id="595528"/>
    <lineage>
        <taxon>Eukaryota</taxon>
        <taxon>Filasterea</taxon>
        <taxon>Capsaspora</taxon>
    </lineage>
</organism>
<dbReference type="InterPro" id="IPR011710">
    <property type="entry name" value="Coatomer_bsu_C"/>
</dbReference>
<dbReference type="InterPro" id="IPR002553">
    <property type="entry name" value="Clathrin/coatomer_adapt-like_N"/>
</dbReference>
<dbReference type="GO" id="GO:0030126">
    <property type="term" value="C:COPI vesicle coat"/>
    <property type="evidence" value="ECO:0007669"/>
    <property type="project" value="InterPro"/>
</dbReference>
<feature type="compositionally biased region" description="Low complexity" evidence="11">
    <location>
        <begin position="320"/>
        <end position="332"/>
    </location>
</feature>
<dbReference type="InterPro" id="IPR029446">
    <property type="entry name" value="COPB1_appendage_platform_dom"/>
</dbReference>
<dbReference type="Proteomes" id="UP000008743">
    <property type="component" value="Unassembled WGS sequence"/>
</dbReference>
<feature type="region of interest" description="Disordered" evidence="11">
    <location>
        <begin position="572"/>
        <end position="598"/>
    </location>
</feature>
<evidence type="ECO:0008006" key="17">
    <source>
        <dbReference type="Google" id="ProtNLM"/>
    </source>
</evidence>